<dbReference type="SUPFAM" id="SSF53448">
    <property type="entry name" value="Nucleotide-diphospho-sugar transferases"/>
    <property type="match status" value="1"/>
</dbReference>
<dbReference type="GO" id="GO:0016757">
    <property type="term" value="F:glycosyltransferase activity"/>
    <property type="evidence" value="ECO:0007669"/>
    <property type="project" value="UniProtKB-KW"/>
</dbReference>
<evidence type="ECO:0000259" key="4">
    <source>
        <dbReference type="Pfam" id="PF00535"/>
    </source>
</evidence>
<gene>
    <name evidence="5" type="ORF">SAMN02745704_02598</name>
</gene>
<keyword evidence="6" id="KW-1185">Reference proteome</keyword>
<dbReference type="Gene3D" id="3.90.550.10">
    <property type="entry name" value="Spore Coat Polysaccharide Biosynthesis Protein SpsA, Chain A"/>
    <property type="match status" value="1"/>
</dbReference>
<dbReference type="Proteomes" id="UP000190027">
    <property type="component" value="Unassembled WGS sequence"/>
</dbReference>
<proteinExistence type="inferred from homology"/>
<dbReference type="Pfam" id="PF00535">
    <property type="entry name" value="Glycos_transf_2"/>
    <property type="match status" value="1"/>
</dbReference>
<evidence type="ECO:0000256" key="3">
    <source>
        <dbReference type="ARBA" id="ARBA00022679"/>
    </source>
</evidence>
<dbReference type="STRING" id="1121449.SAMN02745704_02598"/>
<evidence type="ECO:0000313" key="6">
    <source>
        <dbReference type="Proteomes" id="UP000190027"/>
    </source>
</evidence>
<sequence>MRTFPWAEVPHQLRLGLLAGGTGRSHLAGLARGSLAASRVHAGSPERSGFLARLGFDLLLAAWEEDALNGALAHPLLTLGDSALPPTVRNALRWLVEHWRPEARTERLANRGDLQGLRQLLEQRTQAQDPHLLRAVVEVLLLEGEPADILSFISQFAQNPDWLPEPTLRTMLSADLYAVVEPGMHVDRLSALAEELPLAGMRERLAHALYRSGDPERALSLWRGVLEARPWNVNLALRSRDVLLGRDQEFAPLAGGCSILLYSWNKQDDLHRALTALEAAATSDFLRETRVVVLDNGSTDQTPETLRNWCGRWGRDRFEHVRLDVNVGAPAARNWLLAREDVRSRRWTVFLDDDALVPSGWFERLGAAARRYPDAQAWGCTVVDAGRPWVLQSADLHLRVAHTPEPGTEPRGQTPALPVTDLQHQGFDLGRFDSLRCCASVTGCCHLFRTRSLVERGGFDIRYSPSQFDDLDCDLRAVAQGGYTVCQGWLRVEHLKRSGVAARRAKGAAGNGEGNLVKLRSRFSDRDVQRMATELAQRQEDELQRAHADLTDAWESGACP</sequence>
<dbReference type="EMBL" id="FUYC01000021">
    <property type="protein sequence ID" value="SKA94648.1"/>
    <property type="molecule type" value="Genomic_DNA"/>
</dbReference>
<evidence type="ECO:0000256" key="1">
    <source>
        <dbReference type="ARBA" id="ARBA00006739"/>
    </source>
</evidence>
<organism evidence="5 6">
    <name type="scientific">Paucidesulfovibrio gracilis DSM 16080</name>
    <dbReference type="NCBI Taxonomy" id="1121449"/>
    <lineage>
        <taxon>Bacteria</taxon>
        <taxon>Pseudomonadati</taxon>
        <taxon>Thermodesulfobacteriota</taxon>
        <taxon>Desulfovibrionia</taxon>
        <taxon>Desulfovibrionales</taxon>
        <taxon>Desulfovibrionaceae</taxon>
        <taxon>Paucidesulfovibrio</taxon>
    </lineage>
</organism>
<name>A0A1T4XZK3_9BACT</name>
<keyword evidence="2" id="KW-0328">Glycosyltransferase</keyword>
<dbReference type="PANTHER" id="PTHR43179:SF12">
    <property type="entry name" value="GALACTOFURANOSYLTRANSFERASE GLFT2"/>
    <property type="match status" value="1"/>
</dbReference>
<evidence type="ECO:0000313" key="5">
    <source>
        <dbReference type="EMBL" id="SKA94648.1"/>
    </source>
</evidence>
<dbReference type="AlphaFoldDB" id="A0A1T4XZK3"/>
<accession>A0A1T4XZK3</accession>
<dbReference type="OrthoDB" id="5443808at2"/>
<comment type="similarity">
    <text evidence="1">Belongs to the glycosyltransferase 2 family.</text>
</comment>
<dbReference type="RefSeq" id="WP_078718139.1">
    <property type="nucleotide sequence ID" value="NZ_FUYC01000021.1"/>
</dbReference>
<keyword evidence="3" id="KW-0808">Transferase</keyword>
<dbReference type="InterPro" id="IPR001173">
    <property type="entry name" value="Glyco_trans_2-like"/>
</dbReference>
<reference evidence="5 6" key="1">
    <citation type="submission" date="2017-02" db="EMBL/GenBank/DDBJ databases">
        <authorList>
            <person name="Peterson S.W."/>
        </authorList>
    </citation>
    <scope>NUCLEOTIDE SEQUENCE [LARGE SCALE GENOMIC DNA]</scope>
    <source>
        <strain evidence="5 6">DSM 16080</strain>
    </source>
</reference>
<evidence type="ECO:0000256" key="2">
    <source>
        <dbReference type="ARBA" id="ARBA00022676"/>
    </source>
</evidence>
<feature type="domain" description="Glycosyltransferase 2-like" evidence="4">
    <location>
        <begin position="258"/>
        <end position="435"/>
    </location>
</feature>
<protein>
    <recommendedName>
        <fullName evidence="4">Glycosyltransferase 2-like domain-containing protein</fullName>
    </recommendedName>
</protein>
<dbReference type="InterPro" id="IPR029044">
    <property type="entry name" value="Nucleotide-diphossugar_trans"/>
</dbReference>
<dbReference type="PANTHER" id="PTHR43179">
    <property type="entry name" value="RHAMNOSYLTRANSFERASE WBBL"/>
    <property type="match status" value="1"/>
</dbReference>